<name>A0A932LZN8_UNCTE</name>
<accession>A0A932LZN8</accession>
<sequence length="235" mass="25100">MILVPSPQDLQAIQDSGQLDNPSPVLSASWYRSRDHQGILGVAGPAVGAPAAVMVAESLFANGCVSLLIMGSCGSLVSNLPVGSLLIPSQALSDEGTSHHYLPGTQVFAADTGMREILEGSCRSLEVPFHGGRICTTDAPYRETQEVIARYRSQGGVAVDMETSALFALGKFRGVPVAALHAVSDELKEKRWIQGFRKPSYRQARELSIRILFGAAKTLLRTAGLPTVSRDLRPS</sequence>
<proteinExistence type="predicted"/>
<feature type="domain" description="Nucleoside phosphorylase" evidence="1">
    <location>
        <begin position="30"/>
        <end position="211"/>
    </location>
</feature>
<dbReference type="AlphaFoldDB" id="A0A932LZN8"/>
<dbReference type="SUPFAM" id="SSF53167">
    <property type="entry name" value="Purine and uridine phosphorylases"/>
    <property type="match status" value="1"/>
</dbReference>
<protein>
    <submittedName>
        <fullName evidence="2">Nucleoside phosphorylase</fullName>
    </submittedName>
</protein>
<dbReference type="GO" id="GO:0009116">
    <property type="term" value="P:nucleoside metabolic process"/>
    <property type="evidence" value="ECO:0007669"/>
    <property type="project" value="InterPro"/>
</dbReference>
<dbReference type="Proteomes" id="UP000741360">
    <property type="component" value="Unassembled WGS sequence"/>
</dbReference>
<dbReference type="PANTHER" id="PTHR43691">
    <property type="entry name" value="URIDINE PHOSPHORYLASE"/>
    <property type="match status" value="1"/>
</dbReference>
<dbReference type="Pfam" id="PF01048">
    <property type="entry name" value="PNP_UDP_1"/>
    <property type="match status" value="1"/>
</dbReference>
<evidence type="ECO:0000259" key="1">
    <source>
        <dbReference type="Pfam" id="PF01048"/>
    </source>
</evidence>
<dbReference type="GO" id="GO:0005829">
    <property type="term" value="C:cytosol"/>
    <property type="evidence" value="ECO:0007669"/>
    <property type="project" value="TreeGrafter"/>
</dbReference>
<reference evidence="2" key="1">
    <citation type="submission" date="2020-07" db="EMBL/GenBank/DDBJ databases">
        <title>Huge and variable diversity of episymbiotic CPR bacteria and DPANN archaea in groundwater ecosystems.</title>
        <authorList>
            <person name="He C.Y."/>
            <person name="Keren R."/>
            <person name="Whittaker M."/>
            <person name="Farag I.F."/>
            <person name="Doudna J."/>
            <person name="Cate J.H.D."/>
            <person name="Banfield J.F."/>
        </authorList>
    </citation>
    <scope>NUCLEOTIDE SEQUENCE</scope>
    <source>
        <strain evidence="2">NC_groundwater_717_Ag_S-0.2um_59_8</strain>
    </source>
</reference>
<evidence type="ECO:0000313" key="2">
    <source>
        <dbReference type="EMBL" id="MBI3014004.1"/>
    </source>
</evidence>
<dbReference type="EMBL" id="JACPSX010000047">
    <property type="protein sequence ID" value="MBI3014004.1"/>
    <property type="molecule type" value="Genomic_DNA"/>
</dbReference>
<dbReference type="GO" id="GO:0003824">
    <property type="term" value="F:catalytic activity"/>
    <property type="evidence" value="ECO:0007669"/>
    <property type="project" value="InterPro"/>
</dbReference>
<comment type="caution">
    <text evidence="2">The sequence shown here is derived from an EMBL/GenBank/DDBJ whole genome shotgun (WGS) entry which is preliminary data.</text>
</comment>
<evidence type="ECO:0000313" key="3">
    <source>
        <dbReference type="Proteomes" id="UP000741360"/>
    </source>
</evidence>
<dbReference type="Gene3D" id="3.40.50.1580">
    <property type="entry name" value="Nucleoside phosphorylase domain"/>
    <property type="match status" value="1"/>
</dbReference>
<dbReference type="PANTHER" id="PTHR43691:SF6">
    <property type="entry name" value="AMP NUCLEOSIDASE"/>
    <property type="match status" value="1"/>
</dbReference>
<dbReference type="InterPro" id="IPR035994">
    <property type="entry name" value="Nucleoside_phosphorylase_sf"/>
</dbReference>
<organism evidence="2 3">
    <name type="scientific">Tectimicrobiota bacterium</name>
    <dbReference type="NCBI Taxonomy" id="2528274"/>
    <lineage>
        <taxon>Bacteria</taxon>
        <taxon>Pseudomonadati</taxon>
        <taxon>Nitrospinota/Tectimicrobiota group</taxon>
        <taxon>Candidatus Tectimicrobiota</taxon>
    </lineage>
</organism>
<gene>
    <name evidence="2" type="ORF">HYY65_02825</name>
</gene>
<dbReference type="CDD" id="cd09007">
    <property type="entry name" value="NP-I_spr0068"/>
    <property type="match status" value="1"/>
</dbReference>
<dbReference type="InterPro" id="IPR000845">
    <property type="entry name" value="Nucleoside_phosphorylase_d"/>
</dbReference>